<evidence type="ECO:0000313" key="2">
    <source>
        <dbReference type="Proteomes" id="UP001163223"/>
    </source>
</evidence>
<accession>A0ACD4NUF5</accession>
<dbReference type="EMBL" id="CP113520">
    <property type="protein sequence ID" value="WAJ30388.1"/>
    <property type="molecule type" value="Genomic_DNA"/>
</dbReference>
<evidence type="ECO:0000313" key="1">
    <source>
        <dbReference type="EMBL" id="WAJ30388.1"/>
    </source>
</evidence>
<keyword evidence="2" id="KW-1185">Reference proteome</keyword>
<dbReference type="Proteomes" id="UP001163223">
    <property type="component" value="Chromosome"/>
</dbReference>
<organism evidence="1 2">
    <name type="scientific">Antarcticirhabdus aurantiaca</name>
    <dbReference type="NCBI Taxonomy" id="2606717"/>
    <lineage>
        <taxon>Bacteria</taxon>
        <taxon>Pseudomonadati</taxon>
        <taxon>Pseudomonadota</taxon>
        <taxon>Alphaproteobacteria</taxon>
        <taxon>Hyphomicrobiales</taxon>
        <taxon>Aurantimonadaceae</taxon>
        <taxon>Antarcticirhabdus</taxon>
    </lineage>
</organism>
<gene>
    <name evidence="1" type="ORF">OXU80_09375</name>
</gene>
<name>A0ACD4NUF5_9HYPH</name>
<reference evidence="1" key="1">
    <citation type="submission" date="2022-11" db="EMBL/GenBank/DDBJ databases">
        <title>beta-Carotene-producing bacterium, Jeongeuplla avenae sp. nov., alleviates the salt stress of Arabidopsis seedlings.</title>
        <authorList>
            <person name="Jiang L."/>
            <person name="Lee J."/>
        </authorList>
    </citation>
    <scope>NUCLEOTIDE SEQUENCE</scope>
    <source>
        <strain evidence="1">DY_R2A_6</strain>
    </source>
</reference>
<proteinExistence type="predicted"/>
<protein>
    <submittedName>
        <fullName evidence="1">ABC transporter permease</fullName>
    </submittedName>
</protein>
<sequence>MSRRLLIGGSIVGALAGAGLLSLAWTPGRVSGFRVADRLKAPLEAGLLGTDQLGRDVLSLLMAGAANSLGIACAAVAAGLVAGAAVGLLAAARGGILDAALMRVMDVVFAVPPILSAMMLAAFLGGGPETATIAIAVFTVPVFARVARAGAMRVLKRDFVLAARGAGKSSARIAAEHVAPNVAGDLLVQATLQLGLAILTEAGLSFLGLGLAPPAPSWGRMLADSQTFFLQAPWLALAPGLAIALAVLGFNLLGDGLRDRFDPRRSP</sequence>